<evidence type="ECO:0000259" key="2">
    <source>
        <dbReference type="Pfam" id="PF20434"/>
    </source>
</evidence>
<name>A0ABP5H7A6_9ACTN</name>
<dbReference type="EMBL" id="BAAAQN010000114">
    <property type="protein sequence ID" value="GAA2066794.1"/>
    <property type="molecule type" value="Genomic_DNA"/>
</dbReference>
<dbReference type="InterPro" id="IPR029058">
    <property type="entry name" value="AB_hydrolase_fold"/>
</dbReference>
<evidence type="ECO:0000313" key="4">
    <source>
        <dbReference type="Proteomes" id="UP001500751"/>
    </source>
</evidence>
<dbReference type="Gene3D" id="3.40.50.1820">
    <property type="entry name" value="alpha/beta hydrolase"/>
    <property type="match status" value="1"/>
</dbReference>
<protein>
    <submittedName>
        <fullName evidence="3">Alpha/beta hydrolase</fullName>
    </submittedName>
</protein>
<dbReference type="RefSeq" id="WP_344672216.1">
    <property type="nucleotide sequence ID" value="NZ_BAAAQN010000114.1"/>
</dbReference>
<gene>
    <name evidence="3" type="ORF">GCM10009839_93270</name>
</gene>
<dbReference type="GO" id="GO:0016787">
    <property type="term" value="F:hydrolase activity"/>
    <property type="evidence" value="ECO:0007669"/>
    <property type="project" value="UniProtKB-KW"/>
</dbReference>
<comment type="caution">
    <text evidence="3">The sequence shown here is derived from an EMBL/GenBank/DDBJ whole genome shotgun (WGS) entry which is preliminary data.</text>
</comment>
<dbReference type="InterPro" id="IPR050261">
    <property type="entry name" value="FrsA_esterase"/>
</dbReference>
<reference evidence="4" key="1">
    <citation type="journal article" date="2019" name="Int. J. Syst. Evol. Microbiol.">
        <title>The Global Catalogue of Microorganisms (GCM) 10K type strain sequencing project: providing services to taxonomists for standard genome sequencing and annotation.</title>
        <authorList>
            <consortium name="The Broad Institute Genomics Platform"/>
            <consortium name="The Broad Institute Genome Sequencing Center for Infectious Disease"/>
            <person name="Wu L."/>
            <person name="Ma J."/>
        </authorList>
    </citation>
    <scope>NUCLEOTIDE SEQUENCE [LARGE SCALE GENOMIC DNA]</scope>
    <source>
        <strain evidence="4">JCM 16014</strain>
    </source>
</reference>
<keyword evidence="4" id="KW-1185">Reference proteome</keyword>
<evidence type="ECO:0000313" key="3">
    <source>
        <dbReference type="EMBL" id="GAA2066794.1"/>
    </source>
</evidence>
<proteinExistence type="inferred from homology"/>
<organism evidence="3 4">
    <name type="scientific">Catenulispora yoronensis</name>
    <dbReference type="NCBI Taxonomy" id="450799"/>
    <lineage>
        <taxon>Bacteria</taxon>
        <taxon>Bacillati</taxon>
        <taxon>Actinomycetota</taxon>
        <taxon>Actinomycetes</taxon>
        <taxon>Catenulisporales</taxon>
        <taxon>Catenulisporaceae</taxon>
        <taxon>Catenulispora</taxon>
    </lineage>
</organism>
<dbReference type="PANTHER" id="PTHR22946">
    <property type="entry name" value="DIENELACTONE HYDROLASE DOMAIN-CONTAINING PROTEIN-RELATED"/>
    <property type="match status" value="1"/>
</dbReference>
<accession>A0ABP5H7A6</accession>
<dbReference type="Proteomes" id="UP001500751">
    <property type="component" value="Unassembled WGS sequence"/>
</dbReference>
<feature type="domain" description="BD-FAE-like" evidence="2">
    <location>
        <begin position="25"/>
        <end position="223"/>
    </location>
</feature>
<evidence type="ECO:0000256" key="1">
    <source>
        <dbReference type="ARBA" id="ARBA00008645"/>
    </source>
</evidence>
<dbReference type="SUPFAM" id="SSF53474">
    <property type="entry name" value="alpha/beta-Hydrolases"/>
    <property type="match status" value="1"/>
</dbReference>
<keyword evidence="3" id="KW-0378">Hydrolase</keyword>
<dbReference type="Pfam" id="PF20434">
    <property type="entry name" value="BD-FAE"/>
    <property type="match status" value="1"/>
</dbReference>
<comment type="similarity">
    <text evidence="1">Belongs to the AB hydrolase superfamily.</text>
</comment>
<sequence>MSKVAGVTITPATFAYGPHPSQGADLYVPEGGGPFPVAVLIHGGFWRTPFDRELMEPLAEDLAARGIAAWNIDYRRVGDGGGGNEWRVTLDDVSASLDQLGAVSGEYPLDTDRTALIGHSAGGHLALWLSSEFQVSAVVAQAGVCDLYDAAHERLGLGSSREGLKVLDVPAAVEFLGGTPEQVPDRYAVASPSALLPLETPLLLVHGGQDDRVPVGQARAFADAAREAGDEAELAEFPEMGHFEVLDPRHESWARTLQFLAQRLKGGSW</sequence>
<dbReference type="InterPro" id="IPR049492">
    <property type="entry name" value="BD-FAE-like_dom"/>
</dbReference>